<dbReference type="GO" id="GO:0004190">
    <property type="term" value="F:aspartic-type endopeptidase activity"/>
    <property type="evidence" value="ECO:0007669"/>
    <property type="project" value="UniProtKB-KW"/>
</dbReference>
<dbReference type="InterPro" id="IPR000671">
    <property type="entry name" value="Peptidase_A31"/>
</dbReference>
<evidence type="ECO:0000256" key="2">
    <source>
        <dbReference type="ARBA" id="ARBA00022670"/>
    </source>
</evidence>
<dbReference type="Pfam" id="PF01750">
    <property type="entry name" value="HycI"/>
    <property type="match status" value="1"/>
</dbReference>
<dbReference type="Gene3D" id="3.40.50.1450">
    <property type="entry name" value="HybD-like"/>
    <property type="match status" value="1"/>
</dbReference>
<dbReference type="AlphaFoldDB" id="A0A1K2C3F5"/>
<sequence length="212" mass="22569">MCTDLLSGMGRPAPAWSRWLSTSPRTDPERTRYNWRACAAGRGKRVNLTTRIAVIGVGNEFRHDDGVGWAVVAQLAEWAEERPLPSGTALLVCDGDPARLITLWEDADLAIVVDAAHAHPERPGRLHRLKVDDGQLSQTGTATSSHGLGLGNAVELARQLDRLPGQLVVYAVEGADSSLGTGLSAPVAAIVEPLTEWIATEISLHAGSTGSR</sequence>
<name>A0A1K2C3F5_STRAR</name>
<comment type="similarity">
    <text evidence="1">Belongs to the peptidase A31 family.</text>
</comment>
<accession>A0A1K2C3F5</accession>
<keyword evidence="3" id="KW-0064">Aspartyl protease</keyword>
<dbReference type="GO" id="GO:0008047">
    <property type="term" value="F:enzyme activator activity"/>
    <property type="evidence" value="ECO:0007669"/>
    <property type="project" value="InterPro"/>
</dbReference>
<evidence type="ECO:0000313" key="5">
    <source>
        <dbReference type="EMBL" id="SFY05570.1"/>
    </source>
</evidence>
<evidence type="ECO:0000256" key="3">
    <source>
        <dbReference type="ARBA" id="ARBA00022750"/>
    </source>
</evidence>
<reference evidence="5 6" key="1">
    <citation type="submission" date="2016-11" db="EMBL/GenBank/DDBJ databases">
        <authorList>
            <person name="Jaros S."/>
            <person name="Januszkiewicz K."/>
            <person name="Wedrychowicz H."/>
        </authorList>
    </citation>
    <scope>NUCLEOTIDE SEQUENCE [LARGE SCALE GENOMIC DNA]</scope>
    <source>
        <strain evidence="5 6">OK807</strain>
    </source>
</reference>
<keyword evidence="2 5" id="KW-0645">Protease</keyword>
<evidence type="ECO:0000313" key="6">
    <source>
        <dbReference type="Proteomes" id="UP000181909"/>
    </source>
</evidence>
<dbReference type="STRING" id="1893.SAMN02787144_101023"/>
<dbReference type="NCBIfam" id="TIGR00072">
    <property type="entry name" value="hydrog_prot"/>
    <property type="match status" value="1"/>
</dbReference>
<dbReference type="Proteomes" id="UP000181909">
    <property type="component" value="Unassembled WGS sequence"/>
</dbReference>
<organism evidence="5 6">
    <name type="scientific">Streptomyces atratus</name>
    <dbReference type="NCBI Taxonomy" id="1893"/>
    <lineage>
        <taxon>Bacteria</taxon>
        <taxon>Bacillati</taxon>
        <taxon>Actinomycetota</taxon>
        <taxon>Actinomycetes</taxon>
        <taxon>Kitasatosporales</taxon>
        <taxon>Streptomycetaceae</taxon>
        <taxon>Streptomyces</taxon>
    </lineage>
</organism>
<dbReference type="SUPFAM" id="SSF53163">
    <property type="entry name" value="HybD-like"/>
    <property type="match status" value="1"/>
</dbReference>
<evidence type="ECO:0000256" key="4">
    <source>
        <dbReference type="ARBA" id="ARBA00022801"/>
    </source>
</evidence>
<dbReference type="CDD" id="cd00518">
    <property type="entry name" value="H2MP"/>
    <property type="match status" value="1"/>
</dbReference>
<proteinExistence type="inferred from homology"/>
<dbReference type="InterPro" id="IPR023430">
    <property type="entry name" value="Pept_HybD-like_dom_sf"/>
</dbReference>
<evidence type="ECO:0000256" key="1">
    <source>
        <dbReference type="ARBA" id="ARBA00006814"/>
    </source>
</evidence>
<gene>
    <name evidence="5" type="ORF">SAMN02787144_101023</name>
</gene>
<dbReference type="GO" id="GO:0016485">
    <property type="term" value="P:protein processing"/>
    <property type="evidence" value="ECO:0007669"/>
    <property type="project" value="TreeGrafter"/>
</dbReference>
<dbReference type="PANTHER" id="PTHR30302:SF1">
    <property type="entry name" value="HYDROGENASE 2 MATURATION PROTEASE"/>
    <property type="match status" value="1"/>
</dbReference>
<dbReference type="EMBL" id="FPJO01000010">
    <property type="protein sequence ID" value="SFY05570.1"/>
    <property type="molecule type" value="Genomic_DNA"/>
</dbReference>
<dbReference type="PANTHER" id="PTHR30302">
    <property type="entry name" value="HYDROGENASE 1 MATURATION PROTEASE"/>
    <property type="match status" value="1"/>
</dbReference>
<keyword evidence="4" id="KW-0378">Hydrolase</keyword>
<protein>
    <submittedName>
        <fullName evidence="5">Hydrogenase maturation protease</fullName>
    </submittedName>
</protein>